<keyword evidence="2" id="KW-0812">Transmembrane</keyword>
<feature type="chain" id="PRO_5002254653" description="PA domain-containing protein" evidence="3">
    <location>
        <begin position="21"/>
        <end position="273"/>
    </location>
</feature>
<evidence type="ECO:0000259" key="4">
    <source>
        <dbReference type="Pfam" id="PF02225"/>
    </source>
</evidence>
<dbReference type="Gene3D" id="3.50.30.30">
    <property type="match status" value="1"/>
</dbReference>
<dbReference type="InterPro" id="IPR007369">
    <property type="entry name" value="Peptidase_A22B_SPP"/>
</dbReference>
<feature type="signal peptide" evidence="3">
    <location>
        <begin position="1"/>
        <end position="20"/>
    </location>
</feature>
<sequence length="273" mass="29285">MLRLWLLSTVLLVACTALAAADLALLDMTRPTSSHSEDTDTFCFVYNPAFANLALRSETPTMAVVQATPADACTPLLGNATLLYAGRAVLVDRGNCTFGDKAKQIQEAGGLLVVVINTDDSAFVPGGNASVYAEVHIPVGMLASSDGRTLVAAVQAGSANLRVQVRTPSMPTIDPSFFVMCLIAMVTTVAATYWTNHEEREQLRLQRKRRIESAGDESDPLNSSDGARPASSQQRAQASLVRAAEHTSEASHLSLSLRNVLIFRSVRHHGQFC</sequence>
<feature type="domain" description="PA" evidence="4">
    <location>
        <begin position="63"/>
        <end position="150"/>
    </location>
</feature>
<dbReference type="GO" id="GO:0005765">
    <property type="term" value="C:lysosomal membrane"/>
    <property type="evidence" value="ECO:0007669"/>
    <property type="project" value="TreeGrafter"/>
</dbReference>
<dbReference type="Proteomes" id="UP000008743">
    <property type="component" value="Unassembled WGS sequence"/>
</dbReference>
<dbReference type="RefSeq" id="XP_004346146.1">
    <property type="nucleotide sequence ID" value="XM_004346096.2"/>
</dbReference>
<protein>
    <recommendedName>
        <fullName evidence="4">PA domain-containing protein</fullName>
    </recommendedName>
</protein>
<dbReference type="EMBL" id="KE346368">
    <property type="protein sequence ID" value="KJE94933.1"/>
    <property type="molecule type" value="Genomic_DNA"/>
</dbReference>
<dbReference type="PROSITE" id="PS51257">
    <property type="entry name" value="PROKAR_LIPOPROTEIN"/>
    <property type="match status" value="1"/>
</dbReference>
<keyword evidence="2" id="KW-0472">Membrane</keyword>
<evidence type="ECO:0000256" key="3">
    <source>
        <dbReference type="SAM" id="SignalP"/>
    </source>
</evidence>
<dbReference type="InParanoid" id="A0A0D2WTG0"/>
<dbReference type="AlphaFoldDB" id="A0A0D2WTG0"/>
<reference evidence="6" key="1">
    <citation type="submission" date="2011-02" db="EMBL/GenBank/DDBJ databases">
        <title>The Genome Sequence of Capsaspora owczarzaki ATCC 30864.</title>
        <authorList>
            <person name="Russ C."/>
            <person name="Cuomo C."/>
            <person name="Burger G."/>
            <person name="Gray M.W."/>
            <person name="Holland P.W.H."/>
            <person name="King N."/>
            <person name="Lang F.B.F."/>
            <person name="Roger A.J."/>
            <person name="Ruiz-Trillo I."/>
            <person name="Young S.K."/>
            <person name="Zeng Q."/>
            <person name="Gargeya S."/>
            <person name="Alvarado L."/>
            <person name="Berlin A."/>
            <person name="Chapman S.B."/>
            <person name="Chen Z."/>
            <person name="Freedman E."/>
            <person name="Gellesch M."/>
            <person name="Goldberg J."/>
            <person name="Griggs A."/>
            <person name="Gujja S."/>
            <person name="Heilman E."/>
            <person name="Heiman D."/>
            <person name="Howarth C."/>
            <person name="Mehta T."/>
            <person name="Neiman D."/>
            <person name="Pearson M."/>
            <person name="Roberts A."/>
            <person name="Saif S."/>
            <person name="Shea T."/>
            <person name="Shenoy N."/>
            <person name="Sisk P."/>
            <person name="Stolte C."/>
            <person name="Sykes S."/>
            <person name="White J."/>
            <person name="Yandava C."/>
            <person name="Haas B."/>
            <person name="Nusbaum C."/>
            <person name="Birren B."/>
        </authorList>
    </citation>
    <scope>NUCLEOTIDE SEQUENCE</scope>
    <source>
        <strain evidence="6">ATCC 30864</strain>
    </source>
</reference>
<feature type="transmembrane region" description="Helical" evidence="2">
    <location>
        <begin position="177"/>
        <end position="195"/>
    </location>
</feature>
<organism evidence="5 6">
    <name type="scientific">Capsaspora owczarzaki (strain ATCC 30864)</name>
    <dbReference type="NCBI Taxonomy" id="595528"/>
    <lineage>
        <taxon>Eukaryota</taxon>
        <taxon>Filasterea</taxon>
        <taxon>Capsaspora</taxon>
    </lineage>
</organism>
<name>A0A0D2WTG0_CAPO3</name>
<evidence type="ECO:0000313" key="5">
    <source>
        <dbReference type="EMBL" id="KJE94933.1"/>
    </source>
</evidence>
<keyword evidence="6" id="KW-1185">Reference proteome</keyword>
<keyword evidence="3" id="KW-0732">Signal</keyword>
<accession>A0A0D2WTG0</accession>
<keyword evidence="2" id="KW-1133">Transmembrane helix</keyword>
<dbReference type="GO" id="GO:0030660">
    <property type="term" value="C:Golgi-associated vesicle membrane"/>
    <property type="evidence" value="ECO:0007669"/>
    <property type="project" value="TreeGrafter"/>
</dbReference>
<proteinExistence type="predicted"/>
<feature type="region of interest" description="Disordered" evidence="1">
    <location>
        <begin position="211"/>
        <end position="243"/>
    </location>
</feature>
<dbReference type="PANTHER" id="PTHR12174">
    <property type="entry name" value="SIGNAL PEPTIDE PEPTIDASE"/>
    <property type="match status" value="1"/>
</dbReference>
<dbReference type="GO" id="GO:0042500">
    <property type="term" value="F:aspartic endopeptidase activity, intramembrane cleaving"/>
    <property type="evidence" value="ECO:0007669"/>
    <property type="project" value="InterPro"/>
</dbReference>
<gene>
    <name evidence="5" type="ORF">CAOG_005473</name>
</gene>
<dbReference type="GO" id="GO:0033619">
    <property type="term" value="P:membrane protein proteolysis"/>
    <property type="evidence" value="ECO:0007669"/>
    <property type="project" value="TreeGrafter"/>
</dbReference>
<evidence type="ECO:0000256" key="2">
    <source>
        <dbReference type="SAM" id="Phobius"/>
    </source>
</evidence>
<dbReference type="InterPro" id="IPR003137">
    <property type="entry name" value="PA_domain"/>
</dbReference>
<dbReference type="eggNOG" id="KOG2442">
    <property type="taxonomic scope" value="Eukaryota"/>
</dbReference>
<dbReference type="PhylomeDB" id="A0A0D2WTG0"/>
<feature type="compositionally biased region" description="Low complexity" evidence="1">
    <location>
        <begin position="227"/>
        <end position="242"/>
    </location>
</feature>
<evidence type="ECO:0000313" key="6">
    <source>
        <dbReference type="Proteomes" id="UP000008743"/>
    </source>
</evidence>
<dbReference type="Pfam" id="PF02225">
    <property type="entry name" value="PA"/>
    <property type="match status" value="1"/>
</dbReference>
<dbReference type="GO" id="GO:0098554">
    <property type="term" value="C:cytoplasmic side of endoplasmic reticulum membrane"/>
    <property type="evidence" value="ECO:0007669"/>
    <property type="project" value="TreeGrafter"/>
</dbReference>
<dbReference type="OrthoDB" id="206201at2759"/>
<dbReference type="PANTHER" id="PTHR12174:SF103">
    <property type="entry name" value="INTRAMEMBRANE PROTEASE (IMPAS) FAMILY"/>
    <property type="match status" value="1"/>
</dbReference>
<dbReference type="GO" id="GO:0098553">
    <property type="term" value="C:lumenal side of endoplasmic reticulum membrane"/>
    <property type="evidence" value="ECO:0007669"/>
    <property type="project" value="TreeGrafter"/>
</dbReference>
<evidence type="ECO:0000256" key="1">
    <source>
        <dbReference type="SAM" id="MobiDB-lite"/>
    </source>
</evidence>